<dbReference type="SUPFAM" id="SSF48113">
    <property type="entry name" value="Heme-dependent peroxidases"/>
    <property type="match status" value="1"/>
</dbReference>
<dbReference type="Pfam" id="PF03098">
    <property type="entry name" value="An_peroxidase"/>
    <property type="match status" value="1"/>
</dbReference>
<organism evidence="1 2">
    <name type="scientific">Oedothorax gibbosus</name>
    <dbReference type="NCBI Taxonomy" id="931172"/>
    <lineage>
        <taxon>Eukaryota</taxon>
        <taxon>Metazoa</taxon>
        <taxon>Ecdysozoa</taxon>
        <taxon>Arthropoda</taxon>
        <taxon>Chelicerata</taxon>
        <taxon>Arachnida</taxon>
        <taxon>Araneae</taxon>
        <taxon>Araneomorphae</taxon>
        <taxon>Entelegynae</taxon>
        <taxon>Araneoidea</taxon>
        <taxon>Linyphiidae</taxon>
        <taxon>Erigoninae</taxon>
        <taxon>Oedothorax</taxon>
    </lineage>
</organism>
<dbReference type="PROSITE" id="PS50292">
    <property type="entry name" value="PEROXIDASE_3"/>
    <property type="match status" value="1"/>
</dbReference>
<dbReference type="InterPro" id="IPR019791">
    <property type="entry name" value="Haem_peroxidase_animal"/>
</dbReference>
<dbReference type="GO" id="GO:0006979">
    <property type="term" value="P:response to oxidative stress"/>
    <property type="evidence" value="ECO:0007669"/>
    <property type="project" value="InterPro"/>
</dbReference>
<accession>A0AAV6TGL7</accession>
<name>A0AAV6TGL7_9ARAC</name>
<comment type="caution">
    <text evidence="1">The sequence shown here is derived from an EMBL/GenBank/DDBJ whole genome shotgun (WGS) entry which is preliminary data.</text>
</comment>
<reference evidence="1 2" key="1">
    <citation type="journal article" date="2022" name="Nat. Ecol. Evol.">
        <title>A masculinizing supergene underlies an exaggerated male reproductive morph in a spider.</title>
        <authorList>
            <person name="Hendrickx F."/>
            <person name="De Corte Z."/>
            <person name="Sonet G."/>
            <person name="Van Belleghem S.M."/>
            <person name="Kostlbacher S."/>
            <person name="Vangestel C."/>
        </authorList>
    </citation>
    <scope>NUCLEOTIDE SEQUENCE [LARGE SCALE GENOMIC DNA]</scope>
    <source>
        <strain evidence="1">W744_W776</strain>
    </source>
</reference>
<proteinExistence type="predicted"/>
<dbReference type="EMBL" id="JAFNEN010004705">
    <property type="protein sequence ID" value="KAG8170906.1"/>
    <property type="molecule type" value="Genomic_DNA"/>
</dbReference>
<dbReference type="InterPro" id="IPR010255">
    <property type="entry name" value="Haem_peroxidase_sf"/>
</dbReference>
<dbReference type="AlphaFoldDB" id="A0AAV6TGL7"/>
<dbReference type="GO" id="GO:0020037">
    <property type="term" value="F:heme binding"/>
    <property type="evidence" value="ECO:0007669"/>
    <property type="project" value="InterPro"/>
</dbReference>
<sequence>MLCGNKKQSSYNFVTATLDGNLFYGNSEKKALELRALDGTGRLNVTKTEFGELLPSPRESDPPPQFCPAQDKLQCFQT</sequence>
<dbReference type="Proteomes" id="UP000827092">
    <property type="component" value="Unassembled WGS sequence"/>
</dbReference>
<dbReference type="GO" id="GO:0004601">
    <property type="term" value="F:peroxidase activity"/>
    <property type="evidence" value="ECO:0007669"/>
    <property type="project" value="InterPro"/>
</dbReference>
<evidence type="ECO:0000313" key="1">
    <source>
        <dbReference type="EMBL" id="KAG8170906.1"/>
    </source>
</evidence>
<feature type="non-terminal residue" evidence="1">
    <location>
        <position position="78"/>
    </location>
</feature>
<dbReference type="Gene3D" id="1.10.640.10">
    <property type="entry name" value="Haem peroxidase domain superfamily, animal type"/>
    <property type="match status" value="1"/>
</dbReference>
<keyword evidence="2" id="KW-1185">Reference proteome</keyword>
<dbReference type="InterPro" id="IPR037120">
    <property type="entry name" value="Haem_peroxidase_sf_animal"/>
</dbReference>
<gene>
    <name evidence="1" type="ORF">JTE90_021486</name>
</gene>
<evidence type="ECO:0000313" key="2">
    <source>
        <dbReference type="Proteomes" id="UP000827092"/>
    </source>
</evidence>
<protein>
    <submittedName>
        <fullName evidence="1">Uncharacterized protein</fullName>
    </submittedName>
</protein>